<keyword evidence="2" id="KW-0732">Signal</keyword>
<accession>A0A5J5KVH5</accession>
<sequence>MKKIMLVFITLILVSLPIAQQTEAKDASAFNKENSISSMAPPASPPASPKTPIEKKHAD</sequence>
<comment type="caution">
    <text evidence="3">The sequence shown here is derived from an EMBL/GenBank/DDBJ whole genome shotgun (WGS) entry which is preliminary data.</text>
</comment>
<gene>
    <name evidence="3" type="ORF">FCK90_15295</name>
</gene>
<name>A0A5J5KVH5_9MICC</name>
<evidence type="ECO:0000256" key="2">
    <source>
        <dbReference type="SAM" id="SignalP"/>
    </source>
</evidence>
<feature type="signal peptide" evidence="2">
    <location>
        <begin position="1"/>
        <end position="24"/>
    </location>
</feature>
<keyword evidence="4" id="KW-1185">Reference proteome</keyword>
<dbReference type="EMBL" id="SZWF01000074">
    <property type="protein sequence ID" value="KAA9392855.1"/>
    <property type="molecule type" value="Genomic_DNA"/>
</dbReference>
<feature type="region of interest" description="Disordered" evidence="1">
    <location>
        <begin position="24"/>
        <end position="59"/>
    </location>
</feature>
<evidence type="ECO:0000313" key="4">
    <source>
        <dbReference type="Proteomes" id="UP000325957"/>
    </source>
</evidence>
<dbReference type="AlphaFoldDB" id="A0A5J5KVH5"/>
<reference evidence="3 4" key="1">
    <citation type="submission" date="2019-05" db="EMBL/GenBank/DDBJ databases">
        <title>Kocuria coralli sp. nov., a novel actinobacterium isolated from coral reef seawater.</title>
        <authorList>
            <person name="Li J."/>
        </authorList>
    </citation>
    <scope>NUCLEOTIDE SEQUENCE [LARGE SCALE GENOMIC DNA]</scope>
    <source>
        <strain evidence="3 4">SCSIO 13007</strain>
    </source>
</reference>
<proteinExistence type="predicted"/>
<evidence type="ECO:0000256" key="1">
    <source>
        <dbReference type="SAM" id="MobiDB-lite"/>
    </source>
</evidence>
<protein>
    <submittedName>
        <fullName evidence="3">Ivanolysin</fullName>
    </submittedName>
</protein>
<dbReference type="Proteomes" id="UP000325957">
    <property type="component" value="Unassembled WGS sequence"/>
</dbReference>
<organism evidence="3 4">
    <name type="scientific">Kocuria coralli</name>
    <dbReference type="NCBI Taxonomy" id="1461025"/>
    <lineage>
        <taxon>Bacteria</taxon>
        <taxon>Bacillati</taxon>
        <taxon>Actinomycetota</taxon>
        <taxon>Actinomycetes</taxon>
        <taxon>Micrococcales</taxon>
        <taxon>Micrococcaceae</taxon>
        <taxon>Kocuria</taxon>
    </lineage>
</organism>
<evidence type="ECO:0000313" key="3">
    <source>
        <dbReference type="EMBL" id="KAA9392855.1"/>
    </source>
</evidence>
<feature type="non-terminal residue" evidence="3">
    <location>
        <position position="59"/>
    </location>
</feature>
<feature type="chain" id="PRO_5023802691" evidence="2">
    <location>
        <begin position="25"/>
        <end position="59"/>
    </location>
</feature>